<name>A0A2K2BKE2_POPTR</name>
<feature type="compositionally biased region" description="Acidic residues" evidence="1">
    <location>
        <begin position="130"/>
        <end position="143"/>
    </location>
</feature>
<protein>
    <submittedName>
        <fullName evidence="2">Uncharacterized protein</fullName>
    </submittedName>
</protein>
<reference evidence="2 3" key="1">
    <citation type="journal article" date="2006" name="Science">
        <title>The genome of black cottonwood, Populus trichocarpa (Torr. &amp; Gray).</title>
        <authorList>
            <person name="Tuskan G.A."/>
            <person name="Difazio S."/>
            <person name="Jansson S."/>
            <person name="Bohlmann J."/>
            <person name="Grigoriev I."/>
            <person name="Hellsten U."/>
            <person name="Putnam N."/>
            <person name="Ralph S."/>
            <person name="Rombauts S."/>
            <person name="Salamov A."/>
            <person name="Schein J."/>
            <person name="Sterck L."/>
            <person name="Aerts A."/>
            <person name="Bhalerao R.R."/>
            <person name="Bhalerao R.P."/>
            <person name="Blaudez D."/>
            <person name="Boerjan W."/>
            <person name="Brun A."/>
            <person name="Brunner A."/>
            <person name="Busov V."/>
            <person name="Campbell M."/>
            <person name="Carlson J."/>
            <person name="Chalot M."/>
            <person name="Chapman J."/>
            <person name="Chen G.L."/>
            <person name="Cooper D."/>
            <person name="Coutinho P.M."/>
            <person name="Couturier J."/>
            <person name="Covert S."/>
            <person name="Cronk Q."/>
            <person name="Cunningham R."/>
            <person name="Davis J."/>
            <person name="Degroeve S."/>
            <person name="Dejardin A."/>
            <person name="Depamphilis C."/>
            <person name="Detter J."/>
            <person name="Dirks B."/>
            <person name="Dubchak I."/>
            <person name="Duplessis S."/>
            <person name="Ehlting J."/>
            <person name="Ellis B."/>
            <person name="Gendler K."/>
            <person name="Goodstein D."/>
            <person name="Gribskov M."/>
            <person name="Grimwood J."/>
            <person name="Groover A."/>
            <person name="Gunter L."/>
            <person name="Hamberger B."/>
            <person name="Heinze B."/>
            <person name="Helariutta Y."/>
            <person name="Henrissat B."/>
            <person name="Holligan D."/>
            <person name="Holt R."/>
            <person name="Huang W."/>
            <person name="Islam-Faridi N."/>
            <person name="Jones S."/>
            <person name="Jones-Rhoades M."/>
            <person name="Jorgensen R."/>
            <person name="Joshi C."/>
            <person name="Kangasjarvi J."/>
            <person name="Karlsson J."/>
            <person name="Kelleher C."/>
            <person name="Kirkpatrick R."/>
            <person name="Kirst M."/>
            <person name="Kohler A."/>
            <person name="Kalluri U."/>
            <person name="Larimer F."/>
            <person name="Leebens-Mack J."/>
            <person name="Leple J.C."/>
            <person name="Locascio P."/>
            <person name="Lou Y."/>
            <person name="Lucas S."/>
            <person name="Martin F."/>
            <person name="Montanini B."/>
            <person name="Napoli C."/>
            <person name="Nelson D.R."/>
            <person name="Nelson C."/>
            <person name="Nieminen K."/>
            <person name="Nilsson O."/>
            <person name="Pereda V."/>
            <person name="Peter G."/>
            <person name="Philippe R."/>
            <person name="Pilate G."/>
            <person name="Poliakov A."/>
            <person name="Razumovskaya J."/>
            <person name="Richardson P."/>
            <person name="Rinaldi C."/>
            <person name="Ritland K."/>
            <person name="Rouze P."/>
            <person name="Ryaboy D."/>
            <person name="Schmutz J."/>
            <person name="Schrader J."/>
            <person name="Segerman B."/>
            <person name="Shin H."/>
            <person name="Siddiqui A."/>
            <person name="Sterky F."/>
            <person name="Terry A."/>
            <person name="Tsai C.J."/>
            <person name="Uberbacher E."/>
            <person name="Unneberg P."/>
            <person name="Vahala J."/>
            <person name="Wall K."/>
            <person name="Wessler S."/>
            <person name="Yang G."/>
            <person name="Yin T."/>
            <person name="Douglas C."/>
            <person name="Marra M."/>
            <person name="Sandberg G."/>
            <person name="Van de Peer Y."/>
            <person name="Rokhsar D."/>
        </authorList>
    </citation>
    <scope>NUCLEOTIDE SEQUENCE [LARGE SCALE GENOMIC DNA]</scope>
    <source>
        <strain evidence="3">cv. Nisqually</strain>
    </source>
</reference>
<evidence type="ECO:0000313" key="2">
    <source>
        <dbReference type="EMBL" id="PNT50257.1"/>
    </source>
</evidence>
<evidence type="ECO:0000313" key="3">
    <source>
        <dbReference type="Proteomes" id="UP000006729"/>
    </source>
</evidence>
<gene>
    <name evidence="2" type="ORF">POPTR_002G177400</name>
</gene>
<keyword evidence="3" id="KW-1185">Reference proteome</keyword>
<sequence length="207" mass="23337">MHEVKEDEEIHIYIDVDTNVVLLTIKMHKCYTSKPNVTGVGKGETTTMESYVNHVRRNDGVSMVVEEGATIVNVGSSSEGACVGMSVDEWIDNLQEDACFGQTLDDALDLENEWELSSDGEDVDVKESENSDSSDENDDDENGSDGNKQKNKIIYPTNGFKCKTFKASANGSIKFTKCKIFTNITQFINVLREYKVKYKYHMKRYIN</sequence>
<organism evidence="2 3">
    <name type="scientific">Populus trichocarpa</name>
    <name type="common">Western balsam poplar</name>
    <name type="synonym">Populus balsamifera subsp. trichocarpa</name>
    <dbReference type="NCBI Taxonomy" id="3694"/>
    <lineage>
        <taxon>Eukaryota</taxon>
        <taxon>Viridiplantae</taxon>
        <taxon>Streptophyta</taxon>
        <taxon>Embryophyta</taxon>
        <taxon>Tracheophyta</taxon>
        <taxon>Spermatophyta</taxon>
        <taxon>Magnoliopsida</taxon>
        <taxon>eudicotyledons</taxon>
        <taxon>Gunneridae</taxon>
        <taxon>Pentapetalae</taxon>
        <taxon>rosids</taxon>
        <taxon>fabids</taxon>
        <taxon>Malpighiales</taxon>
        <taxon>Salicaceae</taxon>
        <taxon>Saliceae</taxon>
        <taxon>Populus</taxon>
    </lineage>
</organism>
<dbReference type="Proteomes" id="UP000006729">
    <property type="component" value="Chromosome 2"/>
</dbReference>
<evidence type="ECO:0000256" key="1">
    <source>
        <dbReference type="SAM" id="MobiDB-lite"/>
    </source>
</evidence>
<dbReference type="InParanoid" id="A0A2K2BKE2"/>
<dbReference type="AlphaFoldDB" id="A0A2K2BKE2"/>
<proteinExistence type="predicted"/>
<feature type="region of interest" description="Disordered" evidence="1">
    <location>
        <begin position="116"/>
        <end position="152"/>
    </location>
</feature>
<accession>A0A2K2BKE2</accession>
<dbReference type="EMBL" id="CM009291">
    <property type="protein sequence ID" value="PNT50257.1"/>
    <property type="molecule type" value="Genomic_DNA"/>
</dbReference>